<accession>A0A6A3NW60</accession>
<organism evidence="1 2">
    <name type="scientific">Phytophthora rubi</name>
    <dbReference type="NCBI Taxonomy" id="129364"/>
    <lineage>
        <taxon>Eukaryota</taxon>
        <taxon>Sar</taxon>
        <taxon>Stramenopiles</taxon>
        <taxon>Oomycota</taxon>
        <taxon>Peronosporomycetes</taxon>
        <taxon>Peronosporales</taxon>
        <taxon>Peronosporaceae</taxon>
        <taxon>Phytophthora</taxon>
    </lineage>
</organism>
<dbReference type="OrthoDB" id="10401718at2759"/>
<evidence type="ECO:0000313" key="2">
    <source>
        <dbReference type="Proteomes" id="UP000435112"/>
    </source>
</evidence>
<reference evidence="1 2" key="1">
    <citation type="submission" date="2018-09" db="EMBL/GenBank/DDBJ databases">
        <title>Genomic investigation of the strawberry pathogen Phytophthora fragariae indicates pathogenicity is determined by transcriptional variation in three key races.</title>
        <authorList>
            <person name="Adams T.M."/>
            <person name="Armitage A.D."/>
            <person name="Sobczyk M.K."/>
            <person name="Bates H.J."/>
            <person name="Dunwell J.M."/>
            <person name="Nellist C.F."/>
            <person name="Harrison R.J."/>
        </authorList>
    </citation>
    <scope>NUCLEOTIDE SEQUENCE [LARGE SCALE GENOMIC DNA]</scope>
    <source>
        <strain evidence="1 2">SCRP324</strain>
    </source>
</reference>
<gene>
    <name evidence="1" type="ORF">PR002_g2194</name>
</gene>
<name>A0A6A3NW60_9STRA</name>
<dbReference type="Proteomes" id="UP000435112">
    <property type="component" value="Unassembled WGS sequence"/>
</dbReference>
<dbReference type="AlphaFoldDB" id="A0A6A3NW60"/>
<sequence length="93" mass="9646">MMHEVRRREDDGGVVSGWGGGGGGRCVSRYVSLCGHRVDRLACSGGRPNEASGGGVIATGVVLEALVVANDEDFVTIAETKQLDGVVGLCWVD</sequence>
<comment type="caution">
    <text evidence="1">The sequence shown here is derived from an EMBL/GenBank/DDBJ whole genome shotgun (WGS) entry which is preliminary data.</text>
</comment>
<protein>
    <submittedName>
        <fullName evidence="1">Uncharacterized protein</fullName>
    </submittedName>
</protein>
<dbReference type="EMBL" id="QXFU01000072">
    <property type="protein sequence ID" value="KAE9045488.1"/>
    <property type="molecule type" value="Genomic_DNA"/>
</dbReference>
<evidence type="ECO:0000313" key="1">
    <source>
        <dbReference type="EMBL" id="KAE9045488.1"/>
    </source>
</evidence>
<proteinExistence type="predicted"/>